<gene>
    <name evidence="6" type="ORF">VFH_V023640</name>
</gene>
<dbReference type="SUPFAM" id="SSF53383">
    <property type="entry name" value="PLP-dependent transferases"/>
    <property type="match status" value="1"/>
</dbReference>
<accession>A0AAV1AUK0</accession>
<evidence type="ECO:0000313" key="6">
    <source>
        <dbReference type="EMBL" id="CAI8612212.1"/>
    </source>
</evidence>
<feature type="region of interest" description="Disordered" evidence="4">
    <location>
        <begin position="516"/>
        <end position="546"/>
    </location>
</feature>
<dbReference type="GO" id="GO:0004372">
    <property type="term" value="F:glycine hydroxymethyltransferase activity"/>
    <property type="evidence" value="ECO:0007669"/>
    <property type="project" value="UniProtKB-EC"/>
</dbReference>
<dbReference type="InterPro" id="IPR015424">
    <property type="entry name" value="PyrdxlP-dep_Trfase"/>
</dbReference>
<dbReference type="AlphaFoldDB" id="A0AAV1AUK0"/>
<keyword evidence="3" id="KW-0663">Pyridoxal phosphate</keyword>
<evidence type="ECO:0000256" key="4">
    <source>
        <dbReference type="SAM" id="MobiDB-lite"/>
    </source>
</evidence>
<reference evidence="6 7" key="1">
    <citation type="submission" date="2023-01" db="EMBL/GenBank/DDBJ databases">
        <authorList>
            <person name="Kreplak J."/>
        </authorList>
    </citation>
    <scope>NUCLEOTIDE SEQUENCE [LARGE SCALE GENOMIC DNA]</scope>
</reference>
<dbReference type="InterPro" id="IPR039429">
    <property type="entry name" value="SHMT-like_dom"/>
</dbReference>
<organism evidence="6 7">
    <name type="scientific">Vicia faba</name>
    <name type="common">Broad bean</name>
    <name type="synonym">Faba vulgaris</name>
    <dbReference type="NCBI Taxonomy" id="3906"/>
    <lineage>
        <taxon>Eukaryota</taxon>
        <taxon>Viridiplantae</taxon>
        <taxon>Streptophyta</taxon>
        <taxon>Embryophyta</taxon>
        <taxon>Tracheophyta</taxon>
        <taxon>Spermatophyta</taxon>
        <taxon>Magnoliopsida</taxon>
        <taxon>eudicotyledons</taxon>
        <taxon>Gunneridae</taxon>
        <taxon>Pentapetalae</taxon>
        <taxon>rosids</taxon>
        <taxon>fabids</taxon>
        <taxon>Fabales</taxon>
        <taxon>Fabaceae</taxon>
        <taxon>Papilionoideae</taxon>
        <taxon>50 kb inversion clade</taxon>
        <taxon>NPAAA clade</taxon>
        <taxon>Hologalegina</taxon>
        <taxon>IRL clade</taxon>
        <taxon>Fabeae</taxon>
        <taxon>Vicia</taxon>
    </lineage>
</organism>
<proteinExistence type="predicted"/>
<evidence type="ECO:0000259" key="5">
    <source>
        <dbReference type="Pfam" id="PF00464"/>
    </source>
</evidence>
<dbReference type="InterPro" id="IPR049943">
    <property type="entry name" value="Ser_HO-MeTrfase-like"/>
</dbReference>
<dbReference type="GO" id="GO:0019264">
    <property type="term" value="P:glycine biosynthetic process from serine"/>
    <property type="evidence" value="ECO:0007669"/>
    <property type="project" value="TreeGrafter"/>
</dbReference>
<dbReference type="GO" id="GO:0030170">
    <property type="term" value="F:pyridoxal phosphate binding"/>
    <property type="evidence" value="ECO:0007669"/>
    <property type="project" value="TreeGrafter"/>
</dbReference>
<feature type="domain" description="Serine hydroxymethyltransferase-like" evidence="5">
    <location>
        <begin position="285"/>
        <end position="421"/>
    </location>
</feature>
<protein>
    <recommendedName>
        <fullName evidence="5">Serine hydroxymethyltransferase-like domain-containing protein</fullName>
    </recommendedName>
</protein>
<evidence type="ECO:0000256" key="2">
    <source>
        <dbReference type="ARBA" id="ARBA00001933"/>
    </source>
</evidence>
<evidence type="ECO:0000256" key="1">
    <source>
        <dbReference type="ARBA" id="ARBA00001528"/>
    </source>
</evidence>
<feature type="region of interest" description="Disordered" evidence="4">
    <location>
        <begin position="449"/>
        <end position="469"/>
    </location>
</feature>
<feature type="compositionally biased region" description="Acidic residues" evidence="4">
    <location>
        <begin position="177"/>
        <end position="187"/>
    </location>
</feature>
<sequence>MLPQQMKKAVTDNPKKLANLIDLVNLPPTLRDFVGLENLNFGDFKFASVPNQPLPSTSGWGNFVNHSNHINGTTISKPSDPFTVSPDPLGKTANKARGAIPLSIFGEEEDDEPVSNSSSNDFFFNGGGAVVKKGSDSNGSVGISDLISNLYHQQNGSALKSNVGSTSPKKSSVNDLNQDEDDDEDDGWEFKSAERETVNENFNVKVETPKHGNSAVGAGALLDSSDKVGEWNLGFEFIPISASHSLQLSPKGESNENGARFTMFNQTFGKLANAHSWPGSNQTLSLSGSPSNFQVYTALLKPHERIMALDLPHGGHLSHGYQTDTKNISAVSIFFETMSYKLDESTGYIDYDQMEKSAALFRPKLIVAGASAYARLYDYARICKVCDKQKAVMLADMAHINGLVAAGVIPSPFDYADVVTISLPLFYGRVFGKEKHGYVRSMGLGVTPSQINRSTRSTSSSAESEQIKEMQEEINALKEKNSKIDELTQAIIFLTQRDKARTKEIELLMQMQNFSGRQGLESPADGRRSSESSYRIGDNGTSGGTN</sequence>
<comment type="cofactor">
    <cofactor evidence="2">
        <name>pyridoxal 5'-phosphate</name>
        <dbReference type="ChEBI" id="CHEBI:597326"/>
    </cofactor>
</comment>
<dbReference type="GO" id="GO:0005739">
    <property type="term" value="C:mitochondrion"/>
    <property type="evidence" value="ECO:0007669"/>
    <property type="project" value="TreeGrafter"/>
</dbReference>
<evidence type="ECO:0000313" key="7">
    <source>
        <dbReference type="Proteomes" id="UP001157006"/>
    </source>
</evidence>
<dbReference type="Pfam" id="PF00464">
    <property type="entry name" value="SHMT"/>
    <property type="match status" value="1"/>
</dbReference>
<feature type="compositionally biased region" description="Polar residues" evidence="4">
    <location>
        <begin position="158"/>
        <end position="176"/>
    </location>
</feature>
<dbReference type="Proteomes" id="UP001157006">
    <property type="component" value="Chromosome 5"/>
</dbReference>
<dbReference type="EMBL" id="OX451740">
    <property type="protein sequence ID" value="CAI8612212.1"/>
    <property type="molecule type" value="Genomic_DNA"/>
</dbReference>
<comment type="catalytic activity">
    <reaction evidence="1">
        <text>(6R)-5,10-methylene-5,6,7,8-tetrahydrofolate + glycine + H2O = (6S)-5,6,7,8-tetrahydrofolate + L-serine</text>
        <dbReference type="Rhea" id="RHEA:15481"/>
        <dbReference type="ChEBI" id="CHEBI:15377"/>
        <dbReference type="ChEBI" id="CHEBI:15636"/>
        <dbReference type="ChEBI" id="CHEBI:33384"/>
        <dbReference type="ChEBI" id="CHEBI:57305"/>
        <dbReference type="ChEBI" id="CHEBI:57453"/>
        <dbReference type="EC" id="2.1.2.1"/>
    </reaction>
</comment>
<dbReference type="GO" id="GO:0046653">
    <property type="term" value="P:tetrahydrofolate metabolic process"/>
    <property type="evidence" value="ECO:0007669"/>
    <property type="project" value="TreeGrafter"/>
</dbReference>
<feature type="compositionally biased region" description="Low complexity" evidence="4">
    <location>
        <begin position="449"/>
        <end position="464"/>
    </location>
</feature>
<dbReference type="InterPro" id="IPR015421">
    <property type="entry name" value="PyrdxlP-dep_Trfase_major"/>
</dbReference>
<evidence type="ECO:0000256" key="3">
    <source>
        <dbReference type="ARBA" id="ARBA00022898"/>
    </source>
</evidence>
<keyword evidence="7" id="KW-1185">Reference proteome</keyword>
<name>A0AAV1AUK0_VICFA</name>
<dbReference type="PANTHER" id="PTHR11680:SF28">
    <property type="entry name" value="SERINE HYDROXYMETHYLTRANSFERASE, MITOCHONDRIAL"/>
    <property type="match status" value="1"/>
</dbReference>
<dbReference type="PANTHER" id="PTHR11680">
    <property type="entry name" value="SERINE HYDROXYMETHYLTRANSFERASE"/>
    <property type="match status" value="1"/>
</dbReference>
<dbReference type="Gene3D" id="3.40.640.10">
    <property type="entry name" value="Type I PLP-dependent aspartate aminotransferase-like (Major domain)"/>
    <property type="match status" value="1"/>
</dbReference>
<feature type="region of interest" description="Disordered" evidence="4">
    <location>
        <begin position="158"/>
        <end position="187"/>
    </location>
</feature>